<dbReference type="RefSeq" id="WP_219057848.1">
    <property type="nucleotide sequence ID" value="NZ_JAHBBH010000003.1"/>
</dbReference>
<dbReference type="GO" id="GO:0008233">
    <property type="term" value="F:peptidase activity"/>
    <property type="evidence" value="ECO:0007669"/>
    <property type="project" value="UniProtKB-KW"/>
</dbReference>
<evidence type="ECO:0000256" key="1">
    <source>
        <dbReference type="PROSITE-ProRule" id="PRU01122"/>
    </source>
</evidence>
<accession>A0ABS6WCQ5</accession>
<name>A0ABS6WCQ5_9BIFI</name>
<feature type="domain" description="Lon proteolytic" evidence="4">
    <location>
        <begin position="220"/>
        <end position="318"/>
    </location>
</feature>
<evidence type="ECO:0000256" key="2">
    <source>
        <dbReference type="SAM" id="MobiDB-lite"/>
    </source>
</evidence>
<comment type="similarity">
    <text evidence="1">Belongs to the peptidase S16 family.</text>
</comment>
<dbReference type="PANTHER" id="PTHR10046">
    <property type="entry name" value="ATP DEPENDENT LON PROTEASE FAMILY MEMBER"/>
    <property type="match status" value="1"/>
</dbReference>
<keyword evidence="6" id="KW-1185">Reference proteome</keyword>
<sequence length="332" mass="34769">MHQKRQSHAKGIFDGDAAQAEPDAVPNATEPDAEDARDDGDAEPPRPNRRGLRQRIAGVPGAVRAWLEPYRGLDPKYFTGTVAVLLSVIVLCLPSAYAVEGPGPTADVLGETDGKQVIAVTGATTHEDKGKLLLVTVNASGVPGYPVTNLQTVYAWLDPHQTVMPQEAVVPVGQTAEEYKKESSKEMSSSQDTATAAALAYAKKLGVDTDGVKVTMHVDDIGGPSAGMMYALGLIDKLTPENETGGKTIAGTGTMSKNGKVGAIGGIRLKMLGAKRDGATWFLAPESNCDEVVGHVPSGLRDVKVATLDDAYRALVAIGKGEGETLAHCMAK</sequence>
<keyword evidence="1 5" id="KW-0645">Protease</keyword>
<keyword evidence="1" id="KW-0720">Serine protease</keyword>
<comment type="caution">
    <text evidence="5">The sequence shown here is derived from an EMBL/GenBank/DDBJ whole genome shotgun (WGS) entry which is preliminary data.</text>
</comment>
<dbReference type="Proteomes" id="UP000700815">
    <property type="component" value="Unassembled WGS sequence"/>
</dbReference>
<dbReference type="InterPro" id="IPR008269">
    <property type="entry name" value="Lon_proteolytic"/>
</dbReference>
<dbReference type="EMBL" id="JAHBBH010000003">
    <property type="protein sequence ID" value="MBW3091742.1"/>
    <property type="molecule type" value="Genomic_DNA"/>
</dbReference>
<keyword evidence="3" id="KW-0812">Transmembrane</keyword>
<keyword evidence="3" id="KW-1133">Transmembrane helix</keyword>
<feature type="compositionally biased region" description="Acidic residues" evidence="2">
    <location>
        <begin position="31"/>
        <end position="42"/>
    </location>
</feature>
<feature type="active site" evidence="1">
    <location>
        <position position="225"/>
    </location>
</feature>
<feature type="region of interest" description="Disordered" evidence="2">
    <location>
        <begin position="1"/>
        <end position="55"/>
    </location>
</feature>
<keyword evidence="3" id="KW-0472">Membrane</keyword>
<evidence type="ECO:0000256" key="3">
    <source>
        <dbReference type="SAM" id="Phobius"/>
    </source>
</evidence>
<evidence type="ECO:0000313" key="6">
    <source>
        <dbReference type="Proteomes" id="UP000700815"/>
    </source>
</evidence>
<comment type="catalytic activity">
    <reaction evidence="1">
        <text>Hydrolysis of proteins in presence of ATP.</text>
        <dbReference type="EC" id="3.4.21.53"/>
    </reaction>
</comment>
<feature type="active site" evidence="1">
    <location>
        <position position="270"/>
    </location>
</feature>
<dbReference type="PROSITE" id="PS51786">
    <property type="entry name" value="LON_PROTEOLYTIC"/>
    <property type="match status" value="1"/>
</dbReference>
<organism evidence="5 6">
    <name type="scientific">Bifidobacterium miconis</name>
    <dbReference type="NCBI Taxonomy" id="2834435"/>
    <lineage>
        <taxon>Bacteria</taxon>
        <taxon>Bacillati</taxon>
        <taxon>Actinomycetota</taxon>
        <taxon>Actinomycetes</taxon>
        <taxon>Bifidobacteriales</taxon>
        <taxon>Bifidobacteriaceae</taxon>
        <taxon>Bifidobacterium</taxon>
    </lineage>
</organism>
<dbReference type="GO" id="GO:0006508">
    <property type="term" value="P:proteolysis"/>
    <property type="evidence" value="ECO:0007669"/>
    <property type="project" value="UniProtKB-KW"/>
</dbReference>
<proteinExistence type="inferred from homology"/>
<keyword evidence="1" id="KW-0378">Hydrolase</keyword>
<gene>
    <name evidence="5" type="ORF">KIH79_01990</name>
</gene>
<protein>
    <recommendedName>
        <fullName evidence="1">endopeptidase La</fullName>
        <ecNumber evidence="1">3.4.21.53</ecNumber>
    </recommendedName>
</protein>
<reference evidence="5 6" key="1">
    <citation type="submission" date="2021-05" db="EMBL/GenBank/DDBJ databases">
        <title>Phylogenetic classification of ten novel species belonging to the genus Bifidobacterium comprising B. colchicus sp. nov., B. abeli sp. nov., B. bicoloris sp. nov., B. guerezis sp. nov., B. rosaliae sp. nov., B. santillanensis sp. nov., B. argentati sp. nov., B. amazzoni sp. nov., B. pluviali sp. nov., and B. pinnaculum sp. nov.</title>
        <authorList>
            <person name="Lugli G.A."/>
            <person name="Ruiz Garcia L."/>
            <person name="Margolles A."/>
            <person name="Ventura M."/>
        </authorList>
    </citation>
    <scope>NUCLEOTIDE SEQUENCE [LARGE SCALE GENOMIC DNA]</scope>
    <source>
        <strain evidence="5 6">82T10</strain>
    </source>
</reference>
<feature type="transmembrane region" description="Helical" evidence="3">
    <location>
        <begin position="77"/>
        <end position="99"/>
    </location>
</feature>
<evidence type="ECO:0000259" key="4">
    <source>
        <dbReference type="PROSITE" id="PS51786"/>
    </source>
</evidence>
<evidence type="ECO:0000313" key="5">
    <source>
        <dbReference type="EMBL" id="MBW3091742.1"/>
    </source>
</evidence>
<dbReference type="Pfam" id="PF05362">
    <property type="entry name" value="Lon_C"/>
    <property type="match status" value="1"/>
</dbReference>
<dbReference type="InterPro" id="IPR027065">
    <property type="entry name" value="Lon_Prtase"/>
</dbReference>
<dbReference type="EC" id="3.4.21.53" evidence="1"/>